<reference evidence="2" key="1">
    <citation type="journal article" date="2014" name="Front. Microbiol.">
        <title>High frequency of phylogenetically diverse reductive dehalogenase-homologous genes in deep subseafloor sedimentary metagenomes.</title>
        <authorList>
            <person name="Kawai M."/>
            <person name="Futagami T."/>
            <person name="Toyoda A."/>
            <person name="Takaki Y."/>
            <person name="Nishi S."/>
            <person name="Hori S."/>
            <person name="Arai W."/>
            <person name="Tsubouchi T."/>
            <person name="Morono Y."/>
            <person name="Uchiyama I."/>
            <person name="Ito T."/>
            <person name="Fujiyama A."/>
            <person name="Inagaki F."/>
            <person name="Takami H."/>
        </authorList>
    </citation>
    <scope>NUCLEOTIDE SEQUENCE</scope>
    <source>
        <strain evidence="2">Expedition CK06-06</strain>
    </source>
</reference>
<organism evidence="2">
    <name type="scientific">marine sediment metagenome</name>
    <dbReference type="NCBI Taxonomy" id="412755"/>
    <lineage>
        <taxon>unclassified sequences</taxon>
        <taxon>metagenomes</taxon>
        <taxon>ecological metagenomes</taxon>
    </lineage>
</organism>
<comment type="caution">
    <text evidence="2">The sequence shown here is derived from an EMBL/GenBank/DDBJ whole genome shotgun (WGS) entry which is preliminary data.</text>
</comment>
<gene>
    <name evidence="2" type="ORF">S12H4_19336</name>
</gene>
<feature type="compositionally biased region" description="Basic residues" evidence="1">
    <location>
        <begin position="1"/>
        <end position="10"/>
    </location>
</feature>
<dbReference type="InterPro" id="IPR036388">
    <property type="entry name" value="WH-like_DNA-bd_sf"/>
</dbReference>
<evidence type="ECO:0000256" key="1">
    <source>
        <dbReference type="SAM" id="MobiDB-lite"/>
    </source>
</evidence>
<protein>
    <submittedName>
        <fullName evidence="2">Uncharacterized protein</fullName>
    </submittedName>
</protein>
<name>X1RR30_9ZZZZ</name>
<sequence>MQTKTKKNLAHRNGNPSTLNKTTLYNKDIILARLTYGVPAPRRLLTPGVFIKKFYRIRDYLLSAGFTSAERQVALNLIRLYCYYGKVYPKATGFTDQGGCSPRSFWRAVAKLEDMGLIDRINRYLNHLQISNAYRLDKLVLVLARWLAEHGHQFTDNFTLSLLRLTAGSFWQTIWTAKVRLRDQHPITP</sequence>
<dbReference type="EMBL" id="BARW01009661">
    <property type="protein sequence ID" value="GAI83177.1"/>
    <property type="molecule type" value="Genomic_DNA"/>
</dbReference>
<feature type="region of interest" description="Disordered" evidence="1">
    <location>
        <begin position="1"/>
        <end position="20"/>
    </location>
</feature>
<accession>X1RR30</accession>
<proteinExistence type="predicted"/>
<evidence type="ECO:0000313" key="2">
    <source>
        <dbReference type="EMBL" id="GAI83177.1"/>
    </source>
</evidence>
<dbReference type="Gene3D" id="1.10.10.10">
    <property type="entry name" value="Winged helix-like DNA-binding domain superfamily/Winged helix DNA-binding domain"/>
    <property type="match status" value="1"/>
</dbReference>
<dbReference type="AlphaFoldDB" id="X1RR30"/>